<evidence type="ECO:0000313" key="2">
    <source>
        <dbReference type="Proteomes" id="UP000006281"/>
    </source>
</evidence>
<dbReference type="Proteomes" id="UP000006281">
    <property type="component" value="Chromosome"/>
</dbReference>
<name>K0JV99_SACES</name>
<dbReference type="HOGENOM" id="CLU_3204925_0_0_11"/>
<accession>K0JV99</accession>
<sequence length="45" mass="4839">MLAAQRDTLLDARDDGAFDADALSAALHNIDAEQITLELRRSPTG</sequence>
<gene>
    <name evidence="1" type="ordered locus">BN6_21150</name>
</gene>
<keyword evidence="2" id="KW-1185">Reference proteome</keyword>
<dbReference type="PATRIC" id="fig|1179773.3.peg.2110"/>
<reference evidence="1 2" key="1">
    <citation type="journal article" date="2012" name="BMC Genomics">
        <title>Complete genome sequence of Saccharothrix espanaensis DSM 44229T and comparison to the other completely sequenced Pseudonocardiaceae.</title>
        <authorList>
            <person name="Strobel T."/>
            <person name="Al-Dilaimi A."/>
            <person name="Blom J."/>
            <person name="Gessner A."/>
            <person name="Kalinowski J."/>
            <person name="Luzhetska M."/>
            <person name="Puhler A."/>
            <person name="Szczepanowski R."/>
            <person name="Bechthold A."/>
            <person name="Ruckert C."/>
        </authorList>
    </citation>
    <scope>NUCLEOTIDE SEQUENCE [LARGE SCALE GENOMIC DNA]</scope>
    <source>
        <strain evidence="2">ATCC 51144 / DSM 44229 / JCM 9112 / NBRC 15066 / NRRL 15764</strain>
    </source>
</reference>
<proteinExistence type="predicted"/>
<evidence type="ECO:0000313" key="1">
    <source>
        <dbReference type="EMBL" id="CCH29437.1"/>
    </source>
</evidence>
<dbReference type="AlphaFoldDB" id="K0JV99"/>
<dbReference type="RefSeq" id="WP_015099549.1">
    <property type="nucleotide sequence ID" value="NC_019673.1"/>
</dbReference>
<dbReference type="eggNOG" id="COG0025">
    <property type="taxonomic scope" value="Bacteria"/>
</dbReference>
<organism evidence="1 2">
    <name type="scientific">Saccharothrix espanaensis (strain ATCC 51144 / DSM 44229 / JCM 9112 / NBRC 15066 / NRRL 15764)</name>
    <dbReference type="NCBI Taxonomy" id="1179773"/>
    <lineage>
        <taxon>Bacteria</taxon>
        <taxon>Bacillati</taxon>
        <taxon>Actinomycetota</taxon>
        <taxon>Actinomycetes</taxon>
        <taxon>Pseudonocardiales</taxon>
        <taxon>Pseudonocardiaceae</taxon>
        <taxon>Saccharothrix</taxon>
    </lineage>
</organism>
<dbReference type="KEGG" id="sesp:BN6_21150"/>
<protein>
    <submittedName>
        <fullName evidence="1">Uncharacterized protein</fullName>
    </submittedName>
</protein>
<dbReference type="EMBL" id="HE804045">
    <property type="protein sequence ID" value="CCH29437.1"/>
    <property type="molecule type" value="Genomic_DNA"/>
</dbReference>